<dbReference type="GO" id="GO:0000455">
    <property type="term" value="P:enzyme-directed rRNA pseudouridine synthesis"/>
    <property type="evidence" value="ECO:0007669"/>
    <property type="project" value="TreeGrafter"/>
</dbReference>
<keyword evidence="4" id="KW-1185">Reference proteome</keyword>
<feature type="domain" description="Pseudouridine synthase RsuA/RluA-like" evidence="2">
    <location>
        <begin position="88"/>
        <end position="227"/>
    </location>
</feature>
<dbReference type="GO" id="GO:0009982">
    <property type="term" value="F:pseudouridine synthase activity"/>
    <property type="evidence" value="ECO:0007669"/>
    <property type="project" value="InterPro"/>
</dbReference>
<dbReference type="EMBL" id="JANCNS010000001">
    <property type="protein sequence ID" value="MCP9198760.1"/>
    <property type="molecule type" value="Genomic_DNA"/>
</dbReference>
<dbReference type="InterPro" id="IPR006224">
    <property type="entry name" value="PsdUridine_synth_RluA-like_CS"/>
</dbReference>
<dbReference type="PROSITE" id="PS01129">
    <property type="entry name" value="PSI_RLU"/>
    <property type="match status" value="1"/>
</dbReference>
<dbReference type="SUPFAM" id="SSF55120">
    <property type="entry name" value="Pseudouridine synthase"/>
    <property type="match status" value="1"/>
</dbReference>
<accession>A0A9X2I2Q5</accession>
<evidence type="ECO:0000256" key="1">
    <source>
        <dbReference type="ARBA" id="ARBA00010876"/>
    </source>
</evidence>
<dbReference type="Proteomes" id="UP001155280">
    <property type="component" value="Unassembled WGS sequence"/>
</dbReference>
<dbReference type="InterPro" id="IPR050188">
    <property type="entry name" value="RluA_PseudoU_synthase"/>
</dbReference>
<dbReference type="InterPro" id="IPR006145">
    <property type="entry name" value="PsdUridine_synth_RsuA/RluA"/>
</dbReference>
<dbReference type="PANTHER" id="PTHR21600:SF87">
    <property type="entry name" value="RNA PSEUDOURIDYLATE SYNTHASE DOMAIN-CONTAINING PROTEIN 1"/>
    <property type="match status" value="1"/>
</dbReference>
<evidence type="ECO:0000259" key="2">
    <source>
        <dbReference type="Pfam" id="PF00849"/>
    </source>
</evidence>
<dbReference type="GO" id="GO:0140098">
    <property type="term" value="F:catalytic activity, acting on RNA"/>
    <property type="evidence" value="ECO:0007669"/>
    <property type="project" value="UniProtKB-ARBA"/>
</dbReference>
<dbReference type="AlphaFoldDB" id="A0A9X2I2Q5"/>
<sequence length="284" mass="32407">MKIIESHIVPATPQKIRLQEYAITIFNSISTKSGLKKAIKKGLIQIDSEPATTAHWIKEGQKIDLLQPEKPSKPVFKLKINVIFEDDNLAVVHKPAGYPTSGNFFRTIENCLPFNLQPSKATDALQWPLPAHRLDSPTSGILLCAKTQQALLSLQRLFEKKEVTKVYHCLVHGQIKAPLTISSPVQGKSAKTHVEIEKFFKINDEPFTLLKVYPLTGRTHQIRVHLSEQGYPIIGDKLYTIKQHVYFEEKSLFLFASEIEFQHPVSGEKMLFSLRLPKRFRRLF</sequence>
<dbReference type="CDD" id="cd02869">
    <property type="entry name" value="PseudoU_synth_RluA_like"/>
    <property type="match status" value="1"/>
</dbReference>
<name>A0A9X2I2Q5_9FLAO</name>
<gene>
    <name evidence="3" type="ORF">MKO06_02495</name>
</gene>
<comment type="similarity">
    <text evidence="1">Belongs to the pseudouridine synthase RluA family.</text>
</comment>
<proteinExistence type="inferred from homology"/>
<dbReference type="Gene3D" id="3.30.2350.10">
    <property type="entry name" value="Pseudouridine synthase"/>
    <property type="match status" value="1"/>
</dbReference>
<dbReference type="InterPro" id="IPR020103">
    <property type="entry name" value="PsdUridine_synth_cat_dom_sf"/>
</dbReference>
<evidence type="ECO:0000313" key="3">
    <source>
        <dbReference type="EMBL" id="MCP9198760.1"/>
    </source>
</evidence>
<evidence type="ECO:0000313" key="4">
    <source>
        <dbReference type="Proteomes" id="UP001155280"/>
    </source>
</evidence>
<organism evidence="3 4">
    <name type="scientific">Christiangramia oceanisediminis</name>
    <dbReference type="NCBI Taxonomy" id="2920386"/>
    <lineage>
        <taxon>Bacteria</taxon>
        <taxon>Pseudomonadati</taxon>
        <taxon>Bacteroidota</taxon>
        <taxon>Flavobacteriia</taxon>
        <taxon>Flavobacteriales</taxon>
        <taxon>Flavobacteriaceae</taxon>
        <taxon>Christiangramia</taxon>
    </lineage>
</organism>
<dbReference type="GO" id="GO:0003723">
    <property type="term" value="F:RNA binding"/>
    <property type="evidence" value="ECO:0007669"/>
    <property type="project" value="InterPro"/>
</dbReference>
<comment type="caution">
    <text evidence="3">The sequence shown here is derived from an EMBL/GenBank/DDBJ whole genome shotgun (WGS) entry which is preliminary data.</text>
</comment>
<dbReference type="Pfam" id="PF00849">
    <property type="entry name" value="PseudoU_synth_2"/>
    <property type="match status" value="1"/>
</dbReference>
<reference evidence="3" key="1">
    <citation type="submission" date="2022-07" db="EMBL/GenBank/DDBJ databases">
        <title>Gramela sediminis sp. nov., isolated from deep-sea sediment of the Indian Ocean.</title>
        <authorList>
            <person name="Shi H."/>
        </authorList>
    </citation>
    <scope>NUCLEOTIDE SEQUENCE</scope>
    <source>
        <strain evidence="3">GC03-9</strain>
    </source>
</reference>
<protein>
    <submittedName>
        <fullName evidence="3">RluA family pseudouridine synthase</fullName>
    </submittedName>
</protein>
<dbReference type="PANTHER" id="PTHR21600">
    <property type="entry name" value="MITOCHONDRIAL RNA PSEUDOURIDINE SYNTHASE"/>
    <property type="match status" value="1"/>
</dbReference>
<dbReference type="RefSeq" id="WP_241550763.1">
    <property type="nucleotide sequence ID" value="NZ_JANCNS010000001.1"/>
</dbReference>